<comment type="caution">
    <text evidence="1">The sequence shown here is derived from an EMBL/GenBank/DDBJ whole genome shotgun (WGS) entry which is preliminary data.</text>
</comment>
<evidence type="ECO:0000313" key="2">
    <source>
        <dbReference type="Proteomes" id="UP001054252"/>
    </source>
</evidence>
<dbReference type="Proteomes" id="UP001054252">
    <property type="component" value="Unassembled WGS sequence"/>
</dbReference>
<dbReference type="Pfam" id="PF04720">
    <property type="entry name" value="PDDEXK_6"/>
    <property type="match status" value="1"/>
</dbReference>
<reference evidence="1 2" key="1">
    <citation type="journal article" date="2021" name="Commun. Biol.">
        <title>The genome of Shorea leprosula (Dipterocarpaceae) highlights the ecological relevance of drought in aseasonal tropical rainforests.</title>
        <authorList>
            <person name="Ng K.K.S."/>
            <person name="Kobayashi M.J."/>
            <person name="Fawcett J.A."/>
            <person name="Hatakeyama M."/>
            <person name="Paape T."/>
            <person name="Ng C.H."/>
            <person name="Ang C.C."/>
            <person name="Tnah L.H."/>
            <person name="Lee C.T."/>
            <person name="Nishiyama T."/>
            <person name="Sese J."/>
            <person name="O'Brien M.J."/>
            <person name="Copetti D."/>
            <person name="Mohd Noor M.I."/>
            <person name="Ong R.C."/>
            <person name="Putra M."/>
            <person name="Sireger I.Z."/>
            <person name="Indrioko S."/>
            <person name="Kosugi Y."/>
            <person name="Izuno A."/>
            <person name="Isagi Y."/>
            <person name="Lee S.L."/>
            <person name="Shimizu K.K."/>
        </authorList>
    </citation>
    <scope>NUCLEOTIDE SEQUENCE [LARGE SCALE GENOMIC DNA]</scope>
    <source>
        <strain evidence="1">214</strain>
    </source>
</reference>
<evidence type="ECO:0000313" key="1">
    <source>
        <dbReference type="EMBL" id="GKU90603.1"/>
    </source>
</evidence>
<sequence length="214" mass="24211">MGSLAEQDLGQMVRDYIESEVPASTSMASSAPSTLNHQHKYLSLHEILGKYTDGEAEIREKVLMYVNELGTSMDQERNLKKLVVLKLRGDGYEASLCITSWASTSKHSKGVYEYVDVMMVEKDGRKKRVIVDLDFKSQFELPRPTATYTELINFLPQIFVGSEEKLGKTIPLLCSAAIESLKEKDLHIPPWRKTAYMQSKWFSKNCKKASPPQA</sequence>
<dbReference type="PANTHER" id="PTHR31579:SF34">
    <property type="entry name" value="T14N5.3 PROTEIN"/>
    <property type="match status" value="1"/>
</dbReference>
<gene>
    <name evidence="1" type="ORF">SLEP1_g4580</name>
</gene>
<dbReference type="NCBIfam" id="TIGR01615">
    <property type="entry name" value="A_thal_3542"/>
    <property type="match status" value="1"/>
</dbReference>
<proteinExistence type="predicted"/>
<name>A0AAV5HPL4_9ROSI</name>
<dbReference type="AlphaFoldDB" id="A0AAV5HPL4"/>
<dbReference type="EMBL" id="BPVZ01000004">
    <property type="protein sequence ID" value="GKU90603.1"/>
    <property type="molecule type" value="Genomic_DNA"/>
</dbReference>
<accession>A0AAV5HPL4</accession>
<keyword evidence="2" id="KW-1185">Reference proteome</keyword>
<organism evidence="1 2">
    <name type="scientific">Rubroshorea leprosula</name>
    <dbReference type="NCBI Taxonomy" id="152421"/>
    <lineage>
        <taxon>Eukaryota</taxon>
        <taxon>Viridiplantae</taxon>
        <taxon>Streptophyta</taxon>
        <taxon>Embryophyta</taxon>
        <taxon>Tracheophyta</taxon>
        <taxon>Spermatophyta</taxon>
        <taxon>Magnoliopsida</taxon>
        <taxon>eudicotyledons</taxon>
        <taxon>Gunneridae</taxon>
        <taxon>Pentapetalae</taxon>
        <taxon>rosids</taxon>
        <taxon>malvids</taxon>
        <taxon>Malvales</taxon>
        <taxon>Dipterocarpaceae</taxon>
        <taxon>Rubroshorea</taxon>
    </lineage>
</organism>
<dbReference type="PANTHER" id="PTHR31579">
    <property type="entry name" value="OS03G0796600 PROTEIN"/>
    <property type="match status" value="1"/>
</dbReference>
<dbReference type="InterPro" id="IPR006502">
    <property type="entry name" value="PDDEXK-like"/>
</dbReference>
<protein>
    <submittedName>
        <fullName evidence="1">Uncharacterized protein</fullName>
    </submittedName>
</protein>